<feature type="compositionally biased region" description="Low complexity" evidence="1">
    <location>
        <begin position="899"/>
        <end position="927"/>
    </location>
</feature>
<protein>
    <submittedName>
        <fullName evidence="2">Uncharacterized protein</fullName>
    </submittedName>
</protein>
<feature type="region of interest" description="Disordered" evidence="1">
    <location>
        <begin position="610"/>
        <end position="941"/>
    </location>
</feature>
<feature type="compositionally biased region" description="Basic residues" evidence="1">
    <location>
        <begin position="466"/>
        <end position="488"/>
    </location>
</feature>
<feature type="compositionally biased region" description="Low complexity" evidence="1">
    <location>
        <begin position="845"/>
        <end position="859"/>
    </location>
</feature>
<feature type="compositionally biased region" description="Acidic residues" evidence="1">
    <location>
        <begin position="13"/>
        <end position="26"/>
    </location>
</feature>
<organism evidence="2 3">
    <name type="scientific">Nothophoma quercina</name>
    <dbReference type="NCBI Taxonomy" id="749835"/>
    <lineage>
        <taxon>Eukaryota</taxon>
        <taxon>Fungi</taxon>
        <taxon>Dikarya</taxon>
        <taxon>Ascomycota</taxon>
        <taxon>Pezizomycotina</taxon>
        <taxon>Dothideomycetes</taxon>
        <taxon>Pleosporomycetidae</taxon>
        <taxon>Pleosporales</taxon>
        <taxon>Pleosporineae</taxon>
        <taxon>Didymellaceae</taxon>
        <taxon>Nothophoma</taxon>
    </lineage>
</organism>
<accession>A0ABR3RER3</accession>
<feature type="compositionally biased region" description="Acidic residues" evidence="1">
    <location>
        <begin position="694"/>
        <end position="725"/>
    </location>
</feature>
<feature type="compositionally biased region" description="Basic and acidic residues" evidence="1">
    <location>
        <begin position="489"/>
        <end position="518"/>
    </location>
</feature>
<proteinExistence type="predicted"/>
<dbReference type="Proteomes" id="UP001521222">
    <property type="component" value="Unassembled WGS sequence"/>
</dbReference>
<comment type="caution">
    <text evidence="2">The sequence shown here is derived from an EMBL/GenBank/DDBJ whole genome shotgun (WGS) entry which is preliminary data.</text>
</comment>
<evidence type="ECO:0000256" key="1">
    <source>
        <dbReference type="SAM" id="MobiDB-lite"/>
    </source>
</evidence>
<feature type="compositionally biased region" description="Acidic residues" evidence="1">
    <location>
        <begin position="733"/>
        <end position="769"/>
    </location>
</feature>
<name>A0ABR3RER3_9PLEO</name>
<gene>
    <name evidence="2" type="ORF">SLS59_004581</name>
</gene>
<reference evidence="2 3" key="1">
    <citation type="submission" date="2024-02" db="EMBL/GenBank/DDBJ databases">
        <title>De novo assembly and annotation of 12 fungi associated with fruit tree decline syndrome in Ontario, Canada.</title>
        <authorList>
            <person name="Sulman M."/>
            <person name="Ellouze W."/>
            <person name="Ilyukhin E."/>
        </authorList>
    </citation>
    <scope>NUCLEOTIDE SEQUENCE [LARGE SCALE GENOMIC DNA]</scope>
    <source>
        <strain evidence="2 3">M97-236</strain>
    </source>
</reference>
<feature type="region of interest" description="Disordered" evidence="1">
    <location>
        <begin position="433"/>
        <end position="527"/>
    </location>
</feature>
<feature type="region of interest" description="Disordered" evidence="1">
    <location>
        <begin position="1"/>
        <end position="55"/>
    </location>
</feature>
<feature type="compositionally biased region" description="Basic residues" evidence="1">
    <location>
        <begin position="929"/>
        <end position="941"/>
    </location>
</feature>
<feature type="compositionally biased region" description="Basic and acidic residues" evidence="1">
    <location>
        <begin position="860"/>
        <end position="873"/>
    </location>
</feature>
<feature type="compositionally biased region" description="Basic and acidic residues" evidence="1">
    <location>
        <begin position="813"/>
        <end position="834"/>
    </location>
</feature>
<feature type="compositionally biased region" description="Low complexity" evidence="1">
    <location>
        <begin position="666"/>
        <end position="675"/>
    </location>
</feature>
<evidence type="ECO:0000313" key="3">
    <source>
        <dbReference type="Proteomes" id="UP001521222"/>
    </source>
</evidence>
<dbReference type="EMBL" id="JAKIXB020000013">
    <property type="protein sequence ID" value="KAL1602926.1"/>
    <property type="molecule type" value="Genomic_DNA"/>
</dbReference>
<keyword evidence="3" id="KW-1185">Reference proteome</keyword>
<evidence type="ECO:0000313" key="2">
    <source>
        <dbReference type="EMBL" id="KAL1602926.1"/>
    </source>
</evidence>
<sequence>MAPPSSHPFPSEDQFDDLLDFPDDDEPNTRSIADKRFDNGPNLFEQEPLAQPLHGSLYNPVASPRPEDMQDRLIDAINQGEPLLPTFDEQYQGHSFSFLDGIDFGVGPTELVLPEAGYIAHQANGFDVDSTFNSSFSEVPFLSTLTAAPAMVDDATLYSQIITVQNAPTDGAPTWDLTTMGNFPQELNADHQQQVQVPVNEQAQVVQPQPRIAPVPYKHGLQDFELAEHHIERTSGPVRTVNPYPTREELAINPFAGMAHTSLQEAEGKMLTRYIENLWQTPSSDDTIPNRPEERVFWTRTMLQAFLDTSGCKDNKHGFSFVKRWQNIDFYQLDEIEKVCWHMCHIAECLHKQGPQALNIYDPDALKRLKASRNMTFAQRIDAICDMLKLSKHLCDNLMKNEGIEALVAGPKQKMSGAQTMVKQNKKRQDWLEFGRNSNPTHPKKPSRNGSPRLEDDEHTSAPTQRKTKQTPKRPAKPRTKAKAKARARKVDREASDSGDEQHGLERRQSIFGDDDHSSTLSSPPDFEDKMMLEAERTISPTSSPAQRSAYFTSPRILRDASTPSPTLSYTSTASLTSAPDLLPSLADSSRGSVSNATTPIAQTQLKLNRSLRSKQTQAKTIAMRRATAVVISNPKNRSNKRSIDTTESDSEDEQPVRPTKRPRKASAAAKRAASLTISDAEQETDEGEKSDQEPTDVETDQSGNADEEDEDREDEDRQGENQEDEALKQDSEPESEEDDDDQDENEDQQDKDQEPDEDEEEGEEDTEQSESPTPSPSPERKRKRDTATARGHTIRSIRPLVMTAKRSTKPKPKYDEPDNNESEHNESEDERPAKRTKKTNTELVPARKSAVSAAAKSAPAKEGKNKLQRDANGRFVRRTVDPVSAPEPTRPAEPAGQSTRTSARATTRQPIPASPAESSASAAGTSRPRLRRGKFLPKRN</sequence>